<dbReference type="InterPro" id="IPR036890">
    <property type="entry name" value="HATPase_C_sf"/>
</dbReference>
<dbReference type="GO" id="GO:0051082">
    <property type="term" value="F:unfolded protein binding"/>
    <property type="evidence" value="ECO:0007669"/>
    <property type="project" value="InterPro"/>
</dbReference>
<comment type="caution">
    <text evidence="6">The sequence shown here is derived from an EMBL/GenBank/DDBJ whole genome shotgun (WGS) entry which is preliminary data.</text>
</comment>
<dbReference type="InterPro" id="IPR001404">
    <property type="entry name" value="Hsp90_fam"/>
</dbReference>
<dbReference type="Gene3D" id="3.30.565.10">
    <property type="entry name" value="Histidine kinase-like ATPase, C-terminal domain"/>
    <property type="match status" value="1"/>
</dbReference>
<dbReference type="CDD" id="cd00077">
    <property type="entry name" value="HDc"/>
    <property type="match status" value="1"/>
</dbReference>
<dbReference type="InterPro" id="IPR020575">
    <property type="entry name" value="Hsp90_N"/>
</dbReference>
<dbReference type="InterPro" id="IPR003607">
    <property type="entry name" value="HD/PDEase_dom"/>
</dbReference>
<sequence length="843" mass="98169">MSQRAADYKSKLELNQPRLLQYLIEKNSEFADNILTMAREVEPILSEGIHQTFKKYTLHNIEHSIRIIESMYDLIPDVTKISDLDIALLIYSALLHDIGMFVSEEEIINIQNGHCFSSEINYHAVLKKFNDDHAQAIQDYIRRIHAKRSADFVRNKLMNYLSLPSQPASNFSEEVALICESHTQDSSWLKNKLKRHGEKGEYSFNTQFCAVLLRLSDILDIDSQRTPPKLFELIQPTGNSSEEWRQHFVIENRDKIKTDERTGQKSIVLYGHCSDSSIHRKILGYIDWINNEIQSANSITSQMNDKYKLLIQFPVENNIQPQGYTLSDLRLSIDYKAISNLLMGEKIYGDRILGLRELIQNAIDACKVRGEIEAGRREYGEDEYNPSIRVILDAAKKQVSIKDNGTGMSMEILKKYFLNIGVSYYQSDDFSLRNFNYKPIGNFGIGFLACFMLSDDLVIKTRHYQNFTRYDLEMTKDSPFICLNEVEDLSFEGTEVILNYDHFMNEFSFNITKVRDFLQQFFLTDDYKLNLIVRSNENEIYTIENSLKNNVIVGKEKIIINLSNYLVDVEGFIELELSKSLHYSYLNDLSYAGVPYYYDGNSLIKIDDEESFDLSLLCHDHTVRYLNIPIISNGFTDDYDKIFDVLDSRDETISKLTDFDDLEWITIFIDKEIPDSSINVGIVSEDSYIISDNLHYSDLRNLGQAFGYPTKVYKLQTNIFLEKNNTIYFPFSHKDEIYSYGNRIRKVYIRNIFVKDFSYHFMTQLSKVKVTNFMINVLNKNIVPDISRNTLSTETGILLNHAINKVIYLWVLENFKLPHIEKELLTEFIDTFYTKDNPLIKMK</sequence>
<reference evidence="6" key="2">
    <citation type="submission" date="2020-09" db="EMBL/GenBank/DDBJ databases">
        <authorList>
            <person name="Sun Q."/>
            <person name="Zhou Y."/>
        </authorList>
    </citation>
    <scope>NUCLEOTIDE SEQUENCE</scope>
    <source>
        <strain evidence="6">CGMCC 1.12987</strain>
    </source>
</reference>
<accession>A0A917D060</accession>
<keyword evidence="2" id="KW-0547">Nucleotide-binding</keyword>
<evidence type="ECO:0000313" key="6">
    <source>
        <dbReference type="EMBL" id="GGG05499.1"/>
    </source>
</evidence>
<dbReference type="AlphaFoldDB" id="A0A917D060"/>
<dbReference type="EMBL" id="BMGR01000007">
    <property type="protein sequence ID" value="GGG05499.1"/>
    <property type="molecule type" value="Genomic_DNA"/>
</dbReference>
<name>A0A917D060_9BACL</name>
<evidence type="ECO:0000256" key="2">
    <source>
        <dbReference type="ARBA" id="ARBA00022741"/>
    </source>
</evidence>
<evidence type="ECO:0000259" key="5">
    <source>
        <dbReference type="Pfam" id="PF24391"/>
    </source>
</evidence>
<evidence type="ECO:0000256" key="3">
    <source>
        <dbReference type="ARBA" id="ARBA00022840"/>
    </source>
</evidence>
<keyword evidence="4" id="KW-0143">Chaperone</keyword>
<evidence type="ECO:0000256" key="4">
    <source>
        <dbReference type="ARBA" id="ARBA00023186"/>
    </source>
</evidence>
<proteinExistence type="inferred from homology"/>
<keyword evidence="3" id="KW-0067">ATP-binding</keyword>
<dbReference type="SUPFAM" id="SSF55874">
    <property type="entry name" value="ATPase domain of HSP90 chaperone/DNA topoisomerase II/histidine kinase"/>
    <property type="match status" value="1"/>
</dbReference>
<dbReference type="PANTHER" id="PTHR11528">
    <property type="entry name" value="HEAT SHOCK PROTEIN 90 FAMILY MEMBER"/>
    <property type="match status" value="1"/>
</dbReference>
<dbReference type="InterPro" id="IPR056471">
    <property type="entry name" value="HD-CE"/>
</dbReference>
<dbReference type="Pfam" id="PF24391">
    <property type="entry name" value="HD-CE"/>
    <property type="match status" value="1"/>
</dbReference>
<feature type="domain" description="HD-CE" evidence="5">
    <location>
        <begin position="53"/>
        <end position="294"/>
    </location>
</feature>
<reference evidence="6" key="1">
    <citation type="journal article" date="2014" name="Int. J. Syst. Evol. Microbiol.">
        <title>Complete genome sequence of Corynebacterium casei LMG S-19264T (=DSM 44701T), isolated from a smear-ripened cheese.</title>
        <authorList>
            <consortium name="US DOE Joint Genome Institute (JGI-PGF)"/>
            <person name="Walter F."/>
            <person name="Albersmeier A."/>
            <person name="Kalinowski J."/>
            <person name="Ruckert C."/>
        </authorList>
    </citation>
    <scope>NUCLEOTIDE SEQUENCE</scope>
    <source>
        <strain evidence="6">CGMCC 1.12987</strain>
    </source>
</reference>
<comment type="similarity">
    <text evidence="1">Belongs to the heat shock protein 90 family.</text>
</comment>
<dbReference type="PRINTS" id="PR00775">
    <property type="entry name" value="HEATSHOCK90"/>
</dbReference>
<protein>
    <recommendedName>
        <fullName evidence="5">HD-CE domain-containing protein</fullName>
    </recommendedName>
</protein>
<dbReference type="SUPFAM" id="SSF109604">
    <property type="entry name" value="HD-domain/PDEase-like"/>
    <property type="match status" value="1"/>
</dbReference>
<dbReference type="RefSeq" id="WP_188531237.1">
    <property type="nucleotide sequence ID" value="NZ_BMGR01000007.1"/>
</dbReference>
<keyword evidence="7" id="KW-1185">Reference proteome</keyword>
<dbReference type="Gene3D" id="1.10.3210.10">
    <property type="entry name" value="Hypothetical protein af1432"/>
    <property type="match status" value="1"/>
</dbReference>
<evidence type="ECO:0000256" key="1">
    <source>
        <dbReference type="ARBA" id="ARBA00008239"/>
    </source>
</evidence>
<dbReference type="GO" id="GO:0016887">
    <property type="term" value="F:ATP hydrolysis activity"/>
    <property type="evidence" value="ECO:0007669"/>
    <property type="project" value="InterPro"/>
</dbReference>
<organism evidence="6 7">
    <name type="scientific">Paenibacillus abyssi</name>
    <dbReference type="NCBI Taxonomy" id="1340531"/>
    <lineage>
        <taxon>Bacteria</taxon>
        <taxon>Bacillati</taxon>
        <taxon>Bacillota</taxon>
        <taxon>Bacilli</taxon>
        <taxon>Bacillales</taxon>
        <taxon>Paenibacillaceae</taxon>
        <taxon>Paenibacillus</taxon>
    </lineage>
</organism>
<dbReference type="Proteomes" id="UP000644756">
    <property type="component" value="Unassembled WGS sequence"/>
</dbReference>
<gene>
    <name evidence="6" type="ORF">GCM10010916_23200</name>
</gene>
<evidence type="ECO:0000313" key="7">
    <source>
        <dbReference type="Proteomes" id="UP000644756"/>
    </source>
</evidence>
<dbReference type="GO" id="GO:0005524">
    <property type="term" value="F:ATP binding"/>
    <property type="evidence" value="ECO:0007669"/>
    <property type="project" value="UniProtKB-KW"/>
</dbReference>
<dbReference type="GO" id="GO:0140662">
    <property type="term" value="F:ATP-dependent protein folding chaperone"/>
    <property type="evidence" value="ECO:0007669"/>
    <property type="project" value="InterPro"/>
</dbReference>
<dbReference type="Pfam" id="PF13589">
    <property type="entry name" value="HATPase_c_3"/>
    <property type="match status" value="1"/>
</dbReference>